<dbReference type="GO" id="GO:0005764">
    <property type="term" value="C:lysosome"/>
    <property type="evidence" value="ECO:0007669"/>
    <property type="project" value="TreeGrafter"/>
</dbReference>
<keyword evidence="8 11" id="KW-1015">Disulfide bond</keyword>
<dbReference type="Proteomes" id="UP000887569">
    <property type="component" value="Unplaced"/>
</dbReference>
<keyword evidence="6 12" id="KW-0064">Aspartyl protease</keyword>
<evidence type="ECO:0000256" key="10">
    <source>
        <dbReference type="PIRSR" id="PIRSR601461-1"/>
    </source>
</evidence>
<dbReference type="PANTHER" id="PTHR47966:SF45">
    <property type="entry name" value="PEPTIDASE A1 DOMAIN-CONTAINING PROTEIN"/>
    <property type="match status" value="1"/>
</dbReference>
<dbReference type="WBParaSite" id="PgR091_g013_t01">
    <property type="protein sequence ID" value="PgR091_g013_t01"/>
    <property type="gene ID" value="PgR091_g013"/>
</dbReference>
<evidence type="ECO:0000259" key="13">
    <source>
        <dbReference type="PROSITE" id="PS51767"/>
    </source>
</evidence>
<evidence type="ECO:0000256" key="1">
    <source>
        <dbReference type="ARBA" id="ARBA00004613"/>
    </source>
</evidence>
<keyword evidence="3" id="KW-0964">Secreted</keyword>
<organism evidence="14 15">
    <name type="scientific">Parascaris univalens</name>
    <name type="common">Nematode worm</name>
    <dbReference type="NCBI Taxonomy" id="6257"/>
    <lineage>
        <taxon>Eukaryota</taxon>
        <taxon>Metazoa</taxon>
        <taxon>Ecdysozoa</taxon>
        <taxon>Nematoda</taxon>
        <taxon>Chromadorea</taxon>
        <taxon>Rhabditida</taxon>
        <taxon>Spirurina</taxon>
        <taxon>Ascaridomorpha</taxon>
        <taxon>Ascaridoidea</taxon>
        <taxon>Ascarididae</taxon>
        <taxon>Parascaris</taxon>
    </lineage>
</organism>
<evidence type="ECO:0000256" key="7">
    <source>
        <dbReference type="ARBA" id="ARBA00022801"/>
    </source>
</evidence>
<comment type="subcellular location">
    <subcellularLocation>
        <location evidence="1">Secreted</location>
    </subcellularLocation>
</comment>
<dbReference type="AlphaFoldDB" id="A0A915C5A8"/>
<evidence type="ECO:0000256" key="4">
    <source>
        <dbReference type="ARBA" id="ARBA00022670"/>
    </source>
</evidence>
<evidence type="ECO:0000256" key="12">
    <source>
        <dbReference type="RuleBase" id="RU000454"/>
    </source>
</evidence>
<dbReference type="CDD" id="cd05471">
    <property type="entry name" value="pepsin_like"/>
    <property type="match status" value="2"/>
</dbReference>
<dbReference type="InterPro" id="IPR001969">
    <property type="entry name" value="Aspartic_peptidase_AS"/>
</dbReference>
<dbReference type="InterPro" id="IPR021109">
    <property type="entry name" value="Peptidase_aspartic_dom_sf"/>
</dbReference>
<reference evidence="15" key="1">
    <citation type="submission" date="2022-11" db="UniProtKB">
        <authorList>
            <consortium name="WormBaseParasite"/>
        </authorList>
    </citation>
    <scope>IDENTIFICATION</scope>
</reference>
<keyword evidence="4 12" id="KW-0645">Protease</keyword>
<dbReference type="GO" id="GO:0006508">
    <property type="term" value="P:proteolysis"/>
    <property type="evidence" value="ECO:0007669"/>
    <property type="project" value="UniProtKB-KW"/>
</dbReference>
<dbReference type="GO" id="GO:0004190">
    <property type="term" value="F:aspartic-type endopeptidase activity"/>
    <property type="evidence" value="ECO:0007669"/>
    <property type="project" value="UniProtKB-KW"/>
</dbReference>
<dbReference type="Pfam" id="PF00026">
    <property type="entry name" value="Asp"/>
    <property type="match status" value="2"/>
</dbReference>
<dbReference type="PROSITE" id="PS00141">
    <property type="entry name" value="ASP_PROTEASE"/>
    <property type="match status" value="2"/>
</dbReference>
<dbReference type="InterPro" id="IPR034164">
    <property type="entry name" value="Pepsin-like_dom"/>
</dbReference>
<dbReference type="PRINTS" id="PR00792">
    <property type="entry name" value="PEPSIN"/>
</dbReference>
<dbReference type="FunFam" id="2.40.70.10:FF:000008">
    <property type="entry name" value="Cathepsin D"/>
    <property type="match status" value="1"/>
</dbReference>
<dbReference type="InterPro" id="IPR001461">
    <property type="entry name" value="Aspartic_peptidase_A1"/>
</dbReference>
<protein>
    <submittedName>
        <fullName evidence="15">Peptidase A1 domain-containing protein</fullName>
    </submittedName>
</protein>
<comment type="similarity">
    <text evidence="2 12">Belongs to the peptidase A1 family.</text>
</comment>
<feature type="disulfide bond" evidence="11">
    <location>
        <begin position="129"/>
        <end position="134"/>
    </location>
</feature>
<feature type="disulfide bond" evidence="11">
    <location>
        <begin position="340"/>
        <end position="374"/>
    </location>
</feature>
<feature type="active site" evidence="10">
    <location>
        <position position="116"/>
    </location>
</feature>
<evidence type="ECO:0000256" key="5">
    <source>
        <dbReference type="ARBA" id="ARBA00022729"/>
    </source>
</evidence>
<evidence type="ECO:0000256" key="11">
    <source>
        <dbReference type="PIRSR" id="PIRSR601461-2"/>
    </source>
</evidence>
<dbReference type="GO" id="GO:0005576">
    <property type="term" value="C:extracellular region"/>
    <property type="evidence" value="ECO:0007669"/>
    <property type="project" value="UniProtKB-SubCell"/>
</dbReference>
<sequence length="659" mass="73562">MYEMRGDRKADVREDCADRCAYHPNWQDAWTIGAAAVVVHVPLQHIETRRIRLIREGKWEQHQRAKEAHRLKMIKSKNSFHRGIGSQGVNDYDDLEYVGNITIGTPPTQLFNVVLDTGSSNLWIPDSSCATETCLLKNRYNSSKSHTYTSDKRSWEVGYGDGSNARGFYGKDTITLGGLNDSQLRISNQVFGQAVFMDGFDNDPIDGILGLGFTFLAEGLVTPPVVNAIAQGLLDEPVFTVWMAHKGTQRNVYGGQFTYGGFDNEHCGPVIAYQQLSMASYWQYRMSAVGVGNYFNGKGWDVIADTGTSFIGGPQYVLDHIASELGAKYDVYLGSYSIPCDSESKLRNIAFYFGNNRYDIEPENYATKLGDEFCTIGMFPFDFGGYGPSWILGDPLIRQYCVVHDVAQQRIGDTDIAPLVFIPSREYGHTIKRILHFAGGHRSFQSTFEAVSGVFIPPDAMYLEQGQSTLVKHDRRCVAAAVVTRVPLKHIETRRIRLMREGKWEGHQRMKDALRMKNVESKESHFRAVAIQGTNDYDGLEYVGNITVGSPSAQLFSVIVDTGSSNLWVPDASCEFFICSIKNVHHSLKSSTYSKDGRPWGVLYGDGSAANGFLGKDTVTFSDFRCARHDRVDLLAAITERFLTGECSRWKQSCLAQAS</sequence>
<evidence type="ECO:0000313" key="15">
    <source>
        <dbReference type="WBParaSite" id="PgR091_g013_t01"/>
    </source>
</evidence>
<keyword evidence="9" id="KW-0325">Glycoprotein</keyword>
<dbReference type="FunFam" id="2.40.70.10:FF:000058">
    <property type="entry name" value="ASpartyl Protease"/>
    <property type="match status" value="1"/>
</dbReference>
<evidence type="ECO:0000256" key="3">
    <source>
        <dbReference type="ARBA" id="ARBA00022525"/>
    </source>
</evidence>
<dbReference type="PROSITE" id="PS51767">
    <property type="entry name" value="PEPTIDASE_A1"/>
    <property type="match status" value="2"/>
</dbReference>
<dbReference type="Gene3D" id="2.40.70.10">
    <property type="entry name" value="Acid Proteases"/>
    <property type="match status" value="3"/>
</dbReference>
<evidence type="ECO:0000313" key="14">
    <source>
        <dbReference type="Proteomes" id="UP000887569"/>
    </source>
</evidence>
<keyword evidence="7 12" id="KW-0378">Hydrolase</keyword>
<keyword evidence="5" id="KW-0732">Signal</keyword>
<feature type="domain" description="Peptidase A1" evidence="13">
    <location>
        <begin position="97"/>
        <end position="414"/>
    </location>
</feature>
<evidence type="ECO:0000256" key="9">
    <source>
        <dbReference type="ARBA" id="ARBA00023180"/>
    </source>
</evidence>
<accession>A0A915C5A8</accession>
<keyword evidence="14" id="KW-1185">Reference proteome</keyword>
<evidence type="ECO:0000256" key="6">
    <source>
        <dbReference type="ARBA" id="ARBA00022750"/>
    </source>
</evidence>
<dbReference type="InterPro" id="IPR033121">
    <property type="entry name" value="PEPTIDASE_A1"/>
</dbReference>
<proteinExistence type="inferred from homology"/>
<name>A0A915C5A8_PARUN</name>
<dbReference type="PANTHER" id="PTHR47966">
    <property type="entry name" value="BETA-SITE APP-CLEAVING ENZYME, ISOFORM A-RELATED"/>
    <property type="match status" value="1"/>
</dbReference>
<evidence type="ECO:0000256" key="8">
    <source>
        <dbReference type="ARBA" id="ARBA00023157"/>
    </source>
</evidence>
<evidence type="ECO:0000256" key="2">
    <source>
        <dbReference type="ARBA" id="ARBA00007447"/>
    </source>
</evidence>
<dbReference type="SUPFAM" id="SSF50630">
    <property type="entry name" value="Acid proteases"/>
    <property type="match status" value="2"/>
</dbReference>
<feature type="domain" description="Peptidase A1" evidence="13">
    <location>
        <begin position="542"/>
        <end position="659"/>
    </location>
</feature>
<feature type="active site" evidence="10">
    <location>
        <position position="305"/>
    </location>
</feature>